<keyword evidence="2" id="KW-0067">ATP-binding</keyword>
<proteinExistence type="predicted"/>
<keyword evidence="2" id="KW-0347">Helicase</keyword>
<keyword evidence="2" id="KW-0378">Hydrolase</keyword>
<dbReference type="Pfam" id="PF00270">
    <property type="entry name" value="DEAD"/>
    <property type="match status" value="1"/>
</dbReference>
<dbReference type="Gene3D" id="3.40.50.300">
    <property type="entry name" value="P-loop containing nucleotide triphosphate hydrolases"/>
    <property type="match status" value="2"/>
</dbReference>
<dbReference type="GO" id="GO:0016818">
    <property type="term" value="F:hydrolase activity, acting on acid anhydrides, in phosphorus-containing anhydrides"/>
    <property type="evidence" value="ECO:0007669"/>
    <property type="project" value="InterPro"/>
</dbReference>
<dbReference type="SUPFAM" id="SSF52540">
    <property type="entry name" value="P-loop containing nucleoside triphosphate hydrolases"/>
    <property type="match status" value="2"/>
</dbReference>
<evidence type="ECO:0000313" key="3">
    <source>
        <dbReference type="Proteomes" id="UP001301797"/>
    </source>
</evidence>
<dbReference type="InterPro" id="IPR014001">
    <property type="entry name" value="Helicase_ATP-bd"/>
</dbReference>
<dbReference type="RefSeq" id="WP_317135708.1">
    <property type="nucleotide sequence ID" value="NZ_CP043875.1"/>
</dbReference>
<dbReference type="Pfam" id="PF13307">
    <property type="entry name" value="Helicase_C_2"/>
    <property type="match status" value="1"/>
</dbReference>
<dbReference type="GO" id="GO:0004386">
    <property type="term" value="F:helicase activity"/>
    <property type="evidence" value="ECO:0007669"/>
    <property type="project" value="UniProtKB-KW"/>
</dbReference>
<dbReference type="SMART" id="SM00487">
    <property type="entry name" value="DEXDc"/>
    <property type="match status" value="1"/>
</dbReference>
<reference evidence="2 3" key="1">
    <citation type="submission" date="2019-09" db="EMBL/GenBank/DDBJ databases">
        <title>The complete genome of Methanoplanus sp. FWC-SCC4.</title>
        <authorList>
            <person name="Chen S.-C."/>
            <person name="Zhou Y.-Z."/>
            <person name="Lai M.-C."/>
        </authorList>
    </citation>
    <scope>NUCLEOTIDE SEQUENCE [LARGE SCALE GENOMIC DNA]</scope>
    <source>
        <strain evidence="2 3">FWC-SCC4</strain>
    </source>
</reference>
<feature type="domain" description="Helicase ATP-binding" evidence="1">
    <location>
        <begin position="47"/>
        <end position="202"/>
    </location>
</feature>
<accession>A0AA97FBE3</accession>
<evidence type="ECO:0000313" key="2">
    <source>
        <dbReference type="EMBL" id="WOF16295.1"/>
    </source>
</evidence>
<keyword evidence="2" id="KW-0547">Nucleotide-binding</keyword>
<dbReference type="EMBL" id="CP043875">
    <property type="protein sequence ID" value="WOF16295.1"/>
    <property type="molecule type" value="Genomic_DNA"/>
</dbReference>
<evidence type="ECO:0000259" key="1">
    <source>
        <dbReference type="PROSITE" id="PS51192"/>
    </source>
</evidence>
<keyword evidence="3" id="KW-1185">Reference proteome</keyword>
<name>A0AA97FBE3_9EURY</name>
<dbReference type="Proteomes" id="UP001301797">
    <property type="component" value="Chromosome"/>
</dbReference>
<dbReference type="InterPro" id="IPR006555">
    <property type="entry name" value="ATP-dep_Helicase_C"/>
</dbReference>
<dbReference type="GO" id="GO:0003676">
    <property type="term" value="F:nucleic acid binding"/>
    <property type="evidence" value="ECO:0007669"/>
    <property type="project" value="InterPro"/>
</dbReference>
<sequence>MVDFKRLKEKELKSKNTDPIVIFENLDKNVGKEYLRPIQEDILNKWFTEYQDNKDTIIKLPTGDGKTLIALLLLQSSLHAGKGPALYICPNDILVKQTIKQAEEFGIKVVSTERREDIPTEFINSQAIYVANCNKLFNGFSKFGISGSRDIEKIGSLIMDDAHKCLDIIKDSFTLKILKSKNTEIYNNILRLFSNSLKSQSIGKYDDIIIGFHESLLIVPYRDYIDKLDDIFEILKESDSVKNLKFQWNLLKDHLKYCDCYVTGKEIQIIPRKIPIDKFPSFTNCEHRYFLSATLTEDAFLIKNLDIDKDAIKHPLTYYKENDHYGERLIVIPSIIDPSINRDDLISWLKSFNSKKGEFGIVSIVPSKKLAEDWNDCIITDYSNLDIEKSNFDTAIEQKKSDKILVLVNQYDGIDFPDNKCRILCIDSLPDYSFLDDRYYEILFPNSKISERKLAQRIEQGFGRSIRGKSDYSIVLVIDNKISRFLSIHSKRKNFSFETIRQIEIGENVCKNFNESNVFLELEDLFEQFLSRDEDWKDYYRGQMSSVIRSSGYTSDKIINRVILEKGAEEAYQCGEISNAIKKIDELINSIENDYEKAFYLQLKACYIYEINPNESNKIQHVAYRKNNLLLKPLGEIEYTKINPLEYNRIQRIKNYIGKFQSKNSLIIDINSTLDEVNFDSYYKDFQRGILNIGELLGYISDSPEDKTNKGPDNFWITSNNECMIIECKNEVKGEREFISKDESNQMLSSIEWGKETYPDLTGYPLFFHPAYKLGDQAFISGDFFIMTNSRLNILKQNITKFYKSIDDPQLVDEKLINELLTKNNLENKDLIKTYCIKGQH</sequence>
<dbReference type="PROSITE" id="PS51192">
    <property type="entry name" value="HELICASE_ATP_BIND_1"/>
    <property type="match status" value="1"/>
</dbReference>
<gene>
    <name evidence="2" type="ORF">F1737_05990</name>
</gene>
<dbReference type="KEGG" id="mefw:F1737_05990"/>
<dbReference type="InterPro" id="IPR027417">
    <property type="entry name" value="P-loop_NTPase"/>
</dbReference>
<dbReference type="InterPro" id="IPR011545">
    <property type="entry name" value="DEAD/DEAH_box_helicase_dom"/>
</dbReference>
<dbReference type="GO" id="GO:0005524">
    <property type="term" value="F:ATP binding"/>
    <property type="evidence" value="ECO:0007669"/>
    <property type="project" value="InterPro"/>
</dbReference>
<dbReference type="GO" id="GO:0006139">
    <property type="term" value="P:nucleobase-containing compound metabolic process"/>
    <property type="evidence" value="ECO:0007669"/>
    <property type="project" value="InterPro"/>
</dbReference>
<protein>
    <submittedName>
        <fullName evidence="2">DEAD/DEAH box helicase</fullName>
    </submittedName>
</protein>
<dbReference type="AlphaFoldDB" id="A0AA97FBE3"/>
<organism evidence="2 3">
    <name type="scientific">Methanochimaera problematica</name>
    <dbReference type="NCBI Taxonomy" id="2609417"/>
    <lineage>
        <taxon>Archaea</taxon>
        <taxon>Methanobacteriati</taxon>
        <taxon>Methanobacteriota</taxon>
        <taxon>Stenosarchaea group</taxon>
        <taxon>Methanomicrobia</taxon>
        <taxon>Methanomicrobiales</taxon>
        <taxon>Methanomicrobiaceae</taxon>
        <taxon>Methanochimaera</taxon>
    </lineage>
</organism>
<dbReference type="SMART" id="SM00491">
    <property type="entry name" value="HELICc2"/>
    <property type="match status" value="1"/>
</dbReference>
<dbReference type="GeneID" id="85229712"/>
<dbReference type="GO" id="GO:0140097">
    <property type="term" value="F:catalytic activity, acting on DNA"/>
    <property type="evidence" value="ECO:0007669"/>
    <property type="project" value="UniProtKB-ARBA"/>
</dbReference>